<dbReference type="EMBL" id="FUYA01000011">
    <property type="protein sequence ID" value="SKA81571.1"/>
    <property type="molecule type" value="Genomic_DNA"/>
</dbReference>
<accession>A0A1T4WY82</accession>
<sequence length="114" mass="13032">MTEFPLKAERLRIYTGEDDKHKGRPVHEVIVELARKDGLGGATTLRGILGFGKNSRVRTNKVLRLSEDLPLITEIVDTKDRIEAFLPKLDDIIEEGLVTREPVTVELYRHKKKK</sequence>
<dbReference type="OrthoDB" id="9795599at2"/>
<comment type="similarity">
    <text evidence="1">Belongs to the UPF0166 family.</text>
</comment>
<name>A0A1T4WY82_9BACT</name>
<gene>
    <name evidence="2" type="ORF">SAMN02745702_02726</name>
</gene>
<dbReference type="Gene3D" id="3.30.70.120">
    <property type="match status" value="1"/>
</dbReference>
<evidence type="ECO:0000313" key="2">
    <source>
        <dbReference type="EMBL" id="SKA81571.1"/>
    </source>
</evidence>
<proteinExistence type="inferred from homology"/>
<dbReference type="STRING" id="1121442.SAMN02745702_02726"/>
<dbReference type="SUPFAM" id="SSF54913">
    <property type="entry name" value="GlnB-like"/>
    <property type="match status" value="1"/>
</dbReference>
<dbReference type="Proteomes" id="UP000189733">
    <property type="component" value="Unassembled WGS sequence"/>
</dbReference>
<dbReference type="AlphaFoldDB" id="A0A1T4WY82"/>
<protein>
    <submittedName>
        <fullName evidence="2">Uncharacterized protein</fullName>
    </submittedName>
</protein>
<dbReference type="Pfam" id="PF02641">
    <property type="entry name" value="DUF190"/>
    <property type="match status" value="1"/>
</dbReference>
<organism evidence="2 3">
    <name type="scientific">Desulfobaculum bizertense DSM 18034</name>
    <dbReference type="NCBI Taxonomy" id="1121442"/>
    <lineage>
        <taxon>Bacteria</taxon>
        <taxon>Pseudomonadati</taxon>
        <taxon>Thermodesulfobacteriota</taxon>
        <taxon>Desulfovibrionia</taxon>
        <taxon>Desulfovibrionales</taxon>
        <taxon>Desulfovibrionaceae</taxon>
        <taxon>Desulfobaculum</taxon>
    </lineage>
</organism>
<evidence type="ECO:0000256" key="1">
    <source>
        <dbReference type="ARBA" id="ARBA00010554"/>
    </source>
</evidence>
<dbReference type="InterPro" id="IPR003793">
    <property type="entry name" value="UPF0166"/>
</dbReference>
<evidence type="ECO:0000313" key="3">
    <source>
        <dbReference type="Proteomes" id="UP000189733"/>
    </source>
</evidence>
<keyword evidence="3" id="KW-1185">Reference proteome</keyword>
<dbReference type="InterPro" id="IPR011322">
    <property type="entry name" value="N-reg_PII-like_a/b"/>
</dbReference>
<dbReference type="PANTHER" id="PTHR35983">
    <property type="entry name" value="UPF0166 PROTEIN TM_0021"/>
    <property type="match status" value="1"/>
</dbReference>
<reference evidence="2 3" key="1">
    <citation type="submission" date="2017-02" db="EMBL/GenBank/DDBJ databases">
        <authorList>
            <person name="Peterson S.W."/>
        </authorList>
    </citation>
    <scope>NUCLEOTIDE SEQUENCE [LARGE SCALE GENOMIC DNA]</scope>
    <source>
        <strain evidence="2 3">DSM 18034</strain>
    </source>
</reference>
<dbReference type="RefSeq" id="WP_078685988.1">
    <property type="nucleotide sequence ID" value="NZ_FUYA01000011.1"/>
</dbReference>
<dbReference type="InterPro" id="IPR015867">
    <property type="entry name" value="N-reg_PII/ATP_PRibTrfase_C"/>
</dbReference>
<dbReference type="PANTHER" id="PTHR35983:SF1">
    <property type="entry name" value="UPF0166 PROTEIN TM_0021"/>
    <property type="match status" value="1"/>
</dbReference>